<keyword evidence="1" id="KW-1133">Transmembrane helix</keyword>
<feature type="transmembrane region" description="Helical" evidence="1">
    <location>
        <begin position="18"/>
        <end position="37"/>
    </location>
</feature>
<keyword evidence="1" id="KW-0812">Transmembrane</keyword>
<comment type="caution">
    <text evidence="2">The sequence shown here is derived from an EMBL/GenBank/DDBJ whole genome shotgun (WGS) entry which is preliminary data.</text>
</comment>
<sequence>MTTNLIERESEKTWTGGWTALGGALMLVAGFATYWALANPVATDLLMGFDYDRSARTGLRVGTGFAVIAWFASFITSVLGMRRSTPGRIMVGCLVILALVLIGPVLLFCAVIALTP</sequence>
<evidence type="ECO:0000313" key="3">
    <source>
        <dbReference type="Proteomes" id="UP001185755"/>
    </source>
</evidence>
<keyword evidence="3" id="KW-1185">Reference proteome</keyword>
<gene>
    <name evidence="2" type="ORF">R3P96_16395</name>
</gene>
<evidence type="ECO:0000256" key="1">
    <source>
        <dbReference type="SAM" id="Phobius"/>
    </source>
</evidence>
<feature type="transmembrane region" description="Helical" evidence="1">
    <location>
        <begin position="57"/>
        <end position="79"/>
    </location>
</feature>
<accession>A0ABU4BFB6</accession>
<name>A0ABU4BFB6_9NOCA</name>
<reference evidence="2 3" key="1">
    <citation type="submission" date="2023-10" db="EMBL/GenBank/DDBJ databases">
        <title>Development of a sustainable strategy for remediation of hydrocarbon-contaminated territories based on the waste exchange concept.</title>
        <authorList>
            <person name="Krivoruchko A."/>
        </authorList>
    </citation>
    <scope>NUCLEOTIDE SEQUENCE [LARGE SCALE GENOMIC DNA]</scope>
    <source>
        <strain evidence="2 3">IEGM 1323</strain>
    </source>
</reference>
<organism evidence="2 3">
    <name type="scientific">Rhodococcoides yunnanense</name>
    <dbReference type="NCBI Taxonomy" id="278209"/>
    <lineage>
        <taxon>Bacteria</taxon>
        <taxon>Bacillati</taxon>
        <taxon>Actinomycetota</taxon>
        <taxon>Actinomycetes</taxon>
        <taxon>Mycobacteriales</taxon>
        <taxon>Nocardiaceae</taxon>
        <taxon>Rhodococcoides</taxon>
    </lineage>
</organism>
<evidence type="ECO:0008006" key="4">
    <source>
        <dbReference type="Google" id="ProtNLM"/>
    </source>
</evidence>
<protein>
    <recommendedName>
        <fullName evidence="4">Major facilitator superfamily (MFS) profile domain-containing protein</fullName>
    </recommendedName>
</protein>
<feature type="transmembrane region" description="Helical" evidence="1">
    <location>
        <begin position="91"/>
        <end position="114"/>
    </location>
</feature>
<dbReference type="EMBL" id="JAWLJX010000005">
    <property type="protein sequence ID" value="MDV6262918.1"/>
    <property type="molecule type" value="Genomic_DNA"/>
</dbReference>
<dbReference type="RefSeq" id="WP_317565207.1">
    <property type="nucleotide sequence ID" value="NZ_JAWLJX010000005.1"/>
</dbReference>
<evidence type="ECO:0000313" key="2">
    <source>
        <dbReference type="EMBL" id="MDV6262918.1"/>
    </source>
</evidence>
<keyword evidence="1" id="KW-0472">Membrane</keyword>
<proteinExistence type="predicted"/>
<dbReference type="Proteomes" id="UP001185755">
    <property type="component" value="Unassembled WGS sequence"/>
</dbReference>